<dbReference type="PANTHER" id="PTHR33429">
    <property type="entry name" value="OS02G0708000 PROTEIN-RELATED"/>
    <property type="match status" value="1"/>
</dbReference>
<organism evidence="4 5">
    <name type="scientific">Zea mays</name>
    <name type="common">Maize</name>
    <dbReference type="NCBI Taxonomy" id="4577"/>
    <lineage>
        <taxon>Eukaryota</taxon>
        <taxon>Viridiplantae</taxon>
        <taxon>Streptophyta</taxon>
        <taxon>Embryophyta</taxon>
        <taxon>Tracheophyta</taxon>
        <taxon>Spermatophyta</taxon>
        <taxon>Magnoliopsida</taxon>
        <taxon>Liliopsida</taxon>
        <taxon>Poales</taxon>
        <taxon>Poaceae</taxon>
        <taxon>PACMAD clade</taxon>
        <taxon>Panicoideae</taxon>
        <taxon>Andropogonodae</taxon>
        <taxon>Andropogoneae</taxon>
        <taxon>Tripsacinae</taxon>
        <taxon>Zea</taxon>
    </lineage>
</organism>
<evidence type="ECO:0000313" key="5">
    <source>
        <dbReference type="Proteomes" id="UP000007305"/>
    </source>
</evidence>
<keyword evidence="2" id="KW-0472">Membrane</keyword>
<keyword evidence="5" id="KW-1185">Reference proteome</keyword>
<dbReference type="EMBL" id="CM000780">
    <property type="protein sequence ID" value="AQK54618.1"/>
    <property type="molecule type" value="Genomic_DNA"/>
</dbReference>
<dbReference type="PANTHER" id="PTHR33429:SF23">
    <property type="entry name" value="OS02G0709350 PROTEIN"/>
    <property type="match status" value="1"/>
</dbReference>
<evidence type="ECO:0000313" key="3">
    <source>
        <dbReference type="EMBL" id="AQK54618.1"/>
    </source>
</evidence>
<reference evidence="5" key="1">
    <citation type="journal article" date="2009" name="Science">
        <title>The B73 maize genome: complexity, diversity, and dynamics.</title>
        <authorList>
            <person name="Schnable P.S."/>
            <person name="Ware D."/>
            <person name="Fulton R.S."/>
            <person name="Stein J.C."/>
            <person name="Wei F."/>
            <person name="Pasternak S."/>
            <person name="Liang C."/>
            <person name="Zhang J."/>
            <person name="Fulton L."/>
            <person name="Graves T.A."/>
            <person name="Minx P."/>
            <person name="Reily A.D."/>
            <person name="Courtney L."/>
            <person name="Kruchowski S.S."/>
            <person name="Tomlinson C."/>
            <person name="Strong C."/>
            <person name="Delehaunty K."/>
            <person name="Fronick C."/>
            <person name="Courtney B."/>
            <person name="Rock S.M."/>
            <person name="Belter E."/>
            <person name="Du F."/>
            <person name="Kim K."/>
            <person name="Abbott R.M."/>
            <person name="Cotton M."/>
            <person name="Levy A."/>
            <person name="Marchetto P."/>
            <person name="Ochoa K."/>
            <person name="Jackson S.M."/>
            <person name="Gillam B."/>
            <person name="Chen W."/>
            <person name="Yan L."/>
            <person name="Higginbotham J."/>
            <person name="Cardenas M."/>
            <person name="Waligorski J."/>
            <person name="Applebaum E."/>
            <person name="Phelps L."/>
            <person name="Falcone J."/>
            <person name="Kanchi K."/>
            <person name="Thane T."/>
            <person name="Scimone A."/>
            <person name="Thane N."/>
            <person name="Henke J."/>
            <person name="Wang T."/>
            <person name="Ruppert J."/>
            <person name="Shah N."/>
            <person name="Rotter K."/>
            <person name="Hodges J."/>
            <person name="Ingenthron E."/>
            <person name="Cordes M."/>
            <person name="Kohlberg S."/>
            <person name="Sgro J."/>
            <person name="Delgado B."/>
            <person name="Mead K."/>
            <person name="Chinwalla A."/>
            <person name="Leonard S."/>
            <person name="Crouse K."/>
            <person name="Collura K."/>
            <person name="Kudrna D."/>
            <person name="Currie J."/>
            <person name="He R."/>
            <person name="Angelova A."/>
            <person name="Rajasekar S."/>
            <person name="Mueller T."/>
            <person name="Lomeli R."/>
            <person name="Scara G."/>
            <person name="Ko A."/>
            <person name="Delaney K."/>
            <person name="Wissotski M."/>
            <person name="Lopez G."/>
            <person name="Campos D."/>
            <person name="Braidotti M."/>
            <person name="Ashley E."/>
            <person name="Golser W."/>
            <person name="Kim H."/>
            <person name="Lee S."/>
            <person name="Lin J."/>
            <person name="Dujmic Z."/>
            <person name="Kim W."/>
            <person name="Talag J."/>
            <person name="Zuccolo A."/>
            <person name="Fan C."/>
            <person name="Sebastian A."/>
            <person name="Kramer M."/>
            <person name="Spiegel L."/>
            <person name="Nascimento L."/>
            <person name="Zutavern T."/>
            <person name="Miller B."/>
            <person name="Ambroise C."/>
            <person name="Muller S."/>
            <person name="Spooner W."/>
            <person name="Narechania A."/>
            <person name="Ren L."/>
            <person name="Wei S."/>
            <person name="Kumari S."/>
            <person name="Faga B."/>
            <person name="Levy M.J."/>
            <person name="McMahan L."/>
            <person name="Van Buren P."/>
            <person name="Vaughn M.W."/>
            <person name="Ying K."/>
            <person name="Yeh C.-T."/>
            <person name="Emrich S.J."/>
            <person name="Jia Y."/>
            <person name="Kalyanaraman A."/>
            <person name="Hsia A.-P."/>
            <person name="Barbazuk W.B."/>
            <person name="Baucom R.S."/>
            <person name="Brutnell T.P."/>
            <person name="Carpita N.C."/>
            <person name="Chaparro C."/>
            <person name="Chia J.-M."/>
            <person name="Deragon J.-M."/>
            <person name="Estill J.C."/>
            <person name="Fu Y."/>
            <person name="Jeddeloh J.A."/>
            <person name="Han Y."/>
            <person name="Lee H."/>
            <person name="Li P."/>
            <person name="Lisch D.R."/>
            <person name="Liu S."/>
            <person name="Liu Z."/>
            <person name="Nagel D.H."/>
            <person name="McCann M.C."/>
            <person name="SanMiguel P."/>
            <person name="Myers A.M."/>
            <person name="Nettleton D."/>
            <person name="Nguyen J."/>
            <person name="Penning B.W."/>
            <person name="Ponnala L."/>
            <person name="Schneider K.L."/>
            <person name="Schwartz D.C."/>
            <person name="Sharma A."/>
            <person name="Soderlund C."/>
            <person name="Springer N.M."/>
            <person name="Sun Q."/>
            <person name="Wang H."/>
            <person name="Waterman M."/>
            <person name="Westerman R."/>
            <person name="Wolfgruber T.K."/>
            <person name="Yang L."/>
            <person name="Yu Y."/>
            <person name="Zhang L."/>
            <person name="Zhou S."/>
            <person name="Zhu Q."/>
            <person name="Bennetzen J.L."/>
            <person name="Dawe R.K."/>
            <person name="Jiang J."/>
            <person name="Jiang N."/>
            <person name="Presting G.G."/>
            <person name="Wessler S.R."/>
            <person name="Aluru S."/>
            <person name="Martienssen R.A."/>
            <person name="Clifton S.W."/>
            <person name="McCombie W.R."/>
            <person name="Wing R.A."/>
            <person name="Wilson R.K."/>
        </authorList>
    </citation>
    <scope>NUCLEOTIDE SEQUENCE [LARGE SCALE GENOMIC DNA]</scope>
    <source>
        <strain evidence="5">cv. B73</strain>
    </source>
</reference>
<dbReference type="PaxDb" id="4577-GRMZM2G156301_P01"/>
<reference evidence="4" key="3">
    <citation type="submission" date="2019-07" db="EMBL/GenBank/DDBJ databases">
        <authorList>
            <person name="Seetharam A."/>
            <person name="Woodhouse M."/>
            <person name="Cannon E."/>
        </authorList>
    </citation>
    <scope>NUCLEOTIDE SEQUENCE [LARGE SCALE GENOMIC DNA]</scope>
    <source>
        <strain evidence="4">cv. B73</strain>
    </source>
</reference>
<keyword evidence="2" id="KW-0812">Transmembrane</keyword>
<reference evidence="3" key="2">
    <citation type="submission" date="2015-12" db="EMBL/GenBank/DDBJ databases">
        <title>Update maize B73 reference genome by single molecule sequencing technologies.</title>
        <authorList>
            <consortium name="Maize Genome Sequencing Project"/>
            <person name="Ware D."/>
        </authorList>
    </citation>
    <scope>NUCLEOTIDE SEQUENCE</scope>
    <source>
        <tissue evidence="3">Seedling</tissue>
    </source>
</reference>
<dbReference type="Proteomes" id="UP000007305">
    <property type="component" value="Chromosome 4"/>
</dbReference>
<name>K7U7Q1_MAIZE</name>
<accession>K7U7Q1</accession>
<gene>
    <name evidence="3" type="ORF">ZEAMMB73_Zm00001d051596</name>
</gene>
<evidence type="ECO:0000256" key="2">
    <source>
        <dbReference type="SAM" id="Phobius"/>
    </source>
</evidence>
<dbReference type="eggNOG" id="ENOG502R3I2">
    <property type="taxonomic scope" value="Eukaryota"/>
</dbReference>
<reference evidence="4" key="4">
    <citation type="submission" date="2021-05" db="UniProtKB">
        <authorList>
            <consortium name="EnsemblPlants"/>
        </authorList>
    </citation>
    <scope>IDENTIFICATION</scope>
    <source>
        <strain evidence="4">cv. B73</strain>
    </source>
</reference>
<protein>
    <submittedName>
        <fullName evidence="3 4">Uncharacterized protein</fullName>
    </submittedName>
</protein>
<dbReference type="AlphaFoldDB" id="K7U7Q1"/>
<dbReference type="HOGENOM" id="CLU_145679_1_0_1"/>
<feature type="region of interest" description="Disordered" evidence="1">
    <location>
        <begin position="102"/>
        <end position="127"/>
    </location>
</feature>
<evidence type="ECO:0000256" key="1">
    <source>
        <dbReference type="SAM" id="MobiDB-lite"/>
    </source>
</evidence>
<dbReference type="OMA" id="LAPRWWC"/>
<dbReference type="Gramene" id="Zm00001eb188610_T001">
    <property type="protein sequence ID" value="Zm00001eb188610_P001"/>
    <property type="gene ID" value="Zm00001eb188610"/>
</dbReference>
<keyword evidence="2" id="KW-1133">Transmembrane helix</keyword>
<feature type="transmembrane region" description="Helical" evidence="2">
    <location>
        <begin position="49"/>
        <end position="71"/>
    </location>
</feature>
<proteinExistence type="predicted"/>
<feature type="compositionally biased region" description="Low complexity" evidence="1">
    <location>
        <begin position="109"/>
        <end position="119"/>
    </location>
</feature>
<sequence length="127" mass="13095">MAASSTSAPTMPAMVTPLPGYGYQGSAAGAGAGGEPLYSSSGSSSMGTFFGVLVAVVVLTLLSCVFGRVCAGHAEGPDERYDCTRLAPRWWCGWRRAPRRTAVKREAKAPPVLELEAPAASPPPGEP</sequence>
<evidence type="ECO:0000313" key="4">
    <source>
        <dbReference type="EnsemblPlants" id="Zm00001eb188610_P001"/>
    </source>
</evidence>
<dbReference type="EnsemblPlants" id="Zm00001eb188610_T001">
    <property type="protein sequence ID" value="Zm00001eb188610_P001"/>
    <property type="gene ID" value="Zm00001eb188610"/>
</dbReference>